<dbReference type="Pfam" id="PF02511">
    <property type="entry name" value="Thy1"/>
    <property type="match status" value="1"/>
</dbReference>
<proteinExistence type="predicted"/>
<accession>A0A513ZZT8</accession>
<dbReference type="GO" id="GO:0006231">
    <property type="term" value="P:dTMP biosynthetic process"/>
    <property type="evidence" value="ECO:0007669"/>
    <property type="project" value="InterPro"/>
</dbReference>
<dbReference type="InterPro" id="IPR036098">
    <property type="entry name" value="Thymidylate_synthase_ThyX_sf"/>
</dbReference>
<evidence type="ECO:0000313" key="2">
    <source>
        <dbReference type="Proteomes" id="UP000319466"/>
    </source>
</evidence>
<dbReference type="SUPFAM" id="SSF69796">
    <property type="entry name" value="Thymidylate synthase-complementing protein Thy1"/>
    <property type="match status" value="1"/>
</dbReference>
<protein>
    <submittedName>
        <fullName evidence="1">Putative thymidylate synthase</fullName>
    </submittedName>
</protein>
<gene>
    <name evidence="1" type="ORF">LAh6_71</name>
</gene>
<dbReference type="Proteomes" id="UP000319466">
    <property type="component" value="Segment"/>
</dbReference>
<dbReference type="EMBL" id="MK838112">
    <property type="protein sequence ID" value="QDH46516.1"/>
    <property type="molecule type" value="Genomic_DNA"/>
</dbReference>
<evidence type="ECO:0000313" key="1">
    <source>
        <dbReference type="EMBL" id="QDH46516.1"/>
    </source>
</evidence>
<dbReference type="InterPro" id="IPR003669">
    <property type="entry name" value="Thymidylate_synthase_ThyX"/>
</dbReference>
<dbReference type="GO" id="GO:0050660">
    <property type="term" value="F:flavin adenine dinucleotide binding"/>
    <property type="evidence" value="ECO:0007669"/>
    <property type="project" value="InterPro"/>
</dbReference>
<dbReference type="GO" id="GO:0070402">
    <property type="term" value="F:NADPH binding"/>
    <property type="evidence" value="ECO:0007669"/>
    <property type="project" value="TreeGrafter"/>
</dbReference>
<sequence length="248" mass="28626">MEGCGLMKGISIKLVDQMGDDFRVFEAAKATLGGEGESQFSREDTNPTRLIRFLAKERHVTPFRHPQVTFECEAPIAIARQLGKHQAGFSWNERSMRYRDSVIDVFTPEMFRGRPDKLHDGSTDEDVKNVMTDYKVTYWSSTDGHYEEYLKISDVFDDIIEKALDAYECMVKAGLAPEQARFILPQGMITRWMWTGSLWGWFEVYRQRSSEHAQSEVREFARLLDEQMSVLFPIAWSELKGTIKQEGS</sequence>
<dbReference type="PANTHER" id="PTHR34934">
    <property type="entry name" value="FLAVIN-DEPENDENT THYMIDYLATE SYNTHASE"/>
    <property type="match status" value="1"/>
</dbReference>
<dbReference type="GO" id="GO:0004799">
    <property type="term" value="F:thymidylate synthase activity"/>
    <property type="evidence" value="ECO:0007669"/>
    <property type="project" value="TreeGrafter"/>
</dbReference>
<dbReference type="CDD" id="cd20175">
    <property type="entry name" value="ThyX"/>
    <property type="match status" value="1"/>
</dbReference>
<name>A0A513ZZT8_9CAUD</name>
<dbReference type="Gene3D" id="3.30.1360.170">
    <property type="match status" value="1"/>
</dbReference>
<dbReference type="PANTHER" id="PTHR34934:SF1">
    <property type="entry name" value="FLAVIN-DEPENDENT THYMIDYLATE SYNTHASE"/>
    <property type="match status" value="1"/>
</dbReference>
<dbReference type="PROSITE" id="PS51331">
    <property type="entry name" value="THYX"/>
    <property type="match status" value="1"/>
</dbReference>
<organism evidence="1 2">
    <name type="scientific">Aeromonas phage LAh_6</name>
    <dbReference type="NCBI Taxonomy" id="2591030"/>
    <lineage>
        <taxon>Viruses</taxon>
        <taxon>Duplodnaviria</taxon>
        <taxon>Heunggongvirae</taxon>
        <taxon>Uroviricota</taxon>
        <taxon>Caudoviricetes</taxon>
        <taxon>Grimontviridae</taxon>
        <taxon>Lahexavirus</taxon>
        <taxon>Lahexavirus LAh6</taxon>
    </lineage>
</organism>
<dbReference type="NCBIfam" id="TIGR02170">
    <property type="entry name" value="thyX"/>
    <property type="match status" value="1"/>
</dbReference>
<reference evidence="1 2" key="1">
    <citation type="submission" date="2019-04" db="EMBL/GenBank/DDBJ databases">
        <title>Novel bacteriophages capable of disrupting biofilms from clinical strains of Aeromonas hydrophila with intrinsic antibiotic resistance.</title>
        <authorList>
            <person name="Kabwe M."/>
            <person name="Brown T.L."/>
            <person name="Speirs L."/>
            <person name="Ku H."/>
            <person name="Leach M."/>
            <person name="Chan H.T."/>
            <person name="Petrovski S."/>
            <person name="Lock P."/>
            <person name="Tucci J."/>
        </authorList>
    </citation>
    <scope>NUCLEOTIDE SEQUENCE [LARGE SCALE GENOMIC DNA]</scope>
</reference>
<keyword evidence="2" id="KW-1185">Reference proteome</keyword>
<dbReference type="GO" id="GO:0050797">
    <property type="term" value="F:thymidylate synthase (FAD) activity"/>
    <property type="evidence" value="ECO:0007669"/>
    <property type="project" value="InterPro"/>
</dbReference>